<evidence type="ECO:0000313" key="1">
    <source>
        <dbReference type="EMBL" id="KAI8543471.1"/>
    </source>
</evidence>
<protein>
    <submittedName>
        <fullName evidence="1">Uncharacterized protein</fullName>
    </submittedName>
</protein>
<keyword evidence="2" id="KW-1185">Reference proteome</keyword>
<name>A0ACC0MSD0_RHOML</name>
<reference evidence="1" key="1">
    <citation type="submission" date="2022-02" db="EMBL/GenBank/DDBJ databases">
        <title>Plant Genome Project.</title>
        <authorList>
            <person name="Zhang R.-G."/>
        </authorList>
    </citation>
    <scope>NUCLEOTIDE SEQUENCE</scope>
    <source>
        <strain evidence="1">AT1</strain>
    </source>
</reference>
<dbReference type="EMBL" id="CM046395">
    <property type="protein sequence ID" value="KAI8543471.1"/>
    <property type="molecule type" value="Genomic_DNA"/>
</dbReference>
<gene>
    <name evidence="1" type="ORF">RHMOL_Rhmol08G0221100</name>
</gene>
<accession>A0ACC0MSD0</accession>
<comment type="caution">
    <text evidence="1">The sequence shown here is derived from an EMBL/GenBank/DDBJ whole genome shotgun (WGS) entry which is preliminary data.</text>
</comment>
<dbReference type="Proteomes" id="UP001062846">
    <property type="component" value="Chromosome 8"/>
</dbReference>
<sequence>MAQKLKHKVLIVAHKVCYMLKIIHVNFRCGTRCYNLPNFIISRPREGLSIIITHTN</sequence>
<organism evidence="1 2">
    <name type="scientific">Rhododendron molle</name>
    <name type="common">Chinese azalea</name>
    <name type="synonym">Azalea mollis</name>
    <dbReference type="NCBI Taxonomy" id="49168"/>
    <lineage>
        <taxon>Eukaryota</taxon>
        <taxon>Viridiplantae</taxon>
        <taxon>Streptophyta</taxon>
        <taxon>Embryophyta</taxon>
        <taxon>Tracheophyta</taxon>
        <taxon>Spermatophyta</taxon>
        <taxon>Magnoliopsida</taxon>
        <taxon>eudicotyledons</taxon>
        <taxon>Gunneridae</taxon>
        <taxon>Pentapetalae</taxon>
        <taxon>asterids</taxon>
        <taxon>Ericales</taxon>
        <taxon>Ericaceae</taxon>
        <taxon>Ericoideae</taxon>
        <taxon>Rhodoreae</taxon>
        <taxon>Rhododendron</taxon>
    </lineage>
</organism>
<evidence type="ECO:0000313" key="2">
    <source>
        <dbReference type="Proteomes" id="UP001062846"/>
    </source>
</evidence>
<proteinExistence type="predicted"/>